<evidence type="ECO:0000256" key="4">
    <source>
        <dbReference type="ARBA" id="ARBA00038652"/>
    </source>
</evidence>
<evidence type="ECO:0000256" key="1">
    <source>
        <dbReference type="ARBA" id="ARBA00010923"/>
    </source>
</evidence>
<keyword evidence="2" id="KW-0680">Restriction system</keyword>
<keyword evidence="3" id="KW-0238">DNA-binding</keyword>
<protein>
    <recommendedName>
        <fullName evidence="5">Type I restriction modification DNA specificity domain-containing protein</fullName>
    </recommendedName>
</protein>
<sequence>MDPEYAAKLRKLLPGDLAIATTSEDEEAVAKAVAWEGTTDVAVGGDLYIYRHHFDPTYISLFFESEHFQQQKMRFITGTKVKRISDKALQKIMVPVPPKEEQTEIARKLINFDALVNDISSGLPAEIEARRKQYEYYRDKLERVKLFVCGA</sequence>
<name>A0A9W5RE17_9ACTO</name>
<evidence type="ECO:0000256" key="2">
    <source>
        <dbReference type="ARBA" id="ARBA00022747"/>
    </source>
</evidence>
<dbReference type="Pfam" id="PF01420">
    <property type="entry name" value="Methylase_S"/>
    <property type="match status" value="1"/>
</dbReference>
<dbReference type="RefSeq" id="WP_016443798.1">
    <property type="nucleotide sequence ID" value="NZ_KE150266.1"/>
</dbReference>
<dbReference type="GO" id="GO:0003677">
    <property type="term" value="F:DNA binding"/>
    <property type="evidence" value="ECO:0007669"/>
    <property type="project" value="UniProtKB-KW"/>
</dbReference>
<dbReference type="GO" id="GO:0009307">
    <property type="term" value="P:DNA restriction-modification system"/>
    <property type="evidence" value="ECO:0007669"/>
    <property type="project" value="UniProtKB-KW"/>
</dbReference>
<feature type="domain" description="Type I restriction modification DNA specificity" evidence="5">
    <location>
        <begin position="58"/>
        <end position="129"/>
    </location>
</feature>
<dbReference type="PANTHER" id="PTHR43140:SF1">
    <property type="entry name" value="TYPE I RESTRICTION ENZYME ECOKI SPECIFICITY SUBUNIT"/>
    <property type="match status" value="1"/>
</dbReference>
<reference evidence="6 7" key="1">
    <citation type="submission" date="2013-05" db="EMBL/GenBank/DDBJ databases">
        <title>The Genome Sequence of Actinomyces europaeus ACS-120-V-COL10B.</title>
        <authorList>
            <consortium name="The Broad Institute Genomics Platform"/>
            <person name="Earl A."/>
            <person name="Ward D."/>
            <person name="Feldgarden M."/>
            <person name="Gevers D."/>
            <person name="Saerens B."/>
            <person name="Vaneechoutte M."/>
            <person name="Walker B."/>
            <person name="Young S."/>
            <person name="Zeng Q."/>
            <person name="Gargeya S."/>
            <person name="Fitzgerald M."/>
            <person name="Haas B."/>
            <person name="Abouelleil A."/>
            <person name="Allen A.W."/>
            <person name="Alvarado L."/>
            <person name="Arachchi H.M."/>
            <person name="Berlin A.M."/>
            <person name="Chapman S.B."/>
            <person name="Gainer-Dewar J."/>
            <person name="Goldberg J."/>
            <person name="Griggs A."/>
            <person name="Gujja S."/>
            <person name="Hansen M."/>
            <person name="Howarth C."/>
            <person name="Imamovic A."/>
            <person name="Ireland A."/>
            <person name="Larimer J."/>
            <person name="McCowan C."/>
            <person name="Murphy C."/>
            <person name="Pearson M."/>
            <person name="Poon T.W."/>
            <person name="Priest M."/>
            <person name="Roberts A."/>
            <person name="Saif S."/>
            <person name="Shea T."/>
            <person name="Sisk P."/>
            <person name="Sykes S."/>
            <person name="Wortman J."/>
            <person name="Nusbaum C."/>
            <person name="Birren B."/>
        </authorList>
    </citation>
    <scope>NUCLEOTIDE SEQUENCE [LARGE SCALE GENOMIC DNA]</scope>
    <source>
        <strain evidence="6 7">ACS-120-V-Col10b</strain>
    </source>
</reference>
<dbReference type="AlphaFoldDB" id="A0A9W5RE17"/>
<dbReference type="Gene3D" id="3.90.220.20">
    <property type="entry name" value="DNA methylase specificity domains"/>
    <property type="match status" value="1"/>
</dbReference>
<evidence type="ECO:0000313" key="6">
    <source>
        <dbReference type="EMBL" id="EPD30686.1"/>
    </source>
</evidence>
<evidence type="ECO:0000256" key="3">
    <source>
        <dbReference type="ARBA" id="ARBA00023125"/>
    </source>
</evidence>
<dbReference type="InterPro" id="IPR000055">
    <property type="entry name" value="Restrct_endonuc_typeI_TRD"/>
</dbReference>
<comment type="caution">
    <text evidence="6">The sequence shown here is derived from an EMBL/GenBank/DDBJ whole genome shotgun (WGS) entry which is preliminary data.</text>
</comment>
<keyword evidence="7" id="KW-1185">Reference proteome</keyword>
<dbReference type="Proteomes" id="UP000014387">
    <property type="component" value="Unassembled WGS sequence"/>
</dbReference>
<comment type="similarity">
    <text evidence="1">Belongs to the type-I restriction system S methylase family.</text>
</comment>
<organism evidence="6 7">
    <name type="scientific">Gleimia europaea ACS-120-V-Col10b</name>
    <dbReference type="NCBI Taxonomy" id="883069"/>
    <lineage>
        <taxon>Bacteria</taxon>
        <taxon>Bacillati</taxon>
        <taxon>Actinomycetota</taxon>
        <taxon>Actinomycetes</taxon>
        <taxon>Actinomycetales</taxon>
        <taxon>Actinomycetaceae</taxon>
        <taxon>Gleimia</taxon>
    </lineage>
</organism>
<proteinExistence type="inferred from homology"/>
<dbReference type="InterPro" id="IPR051212">
    <property type="entry name" value="Type-I_RE_S_subunit"/>
</dbReference>
<dbReference type="SUPFAM" id="SSF116734">
    <property type="entry name" value="DNA methylase specificity domain"/>
    <property type="match status" value="1"/>
</dbReference>
<dbReference type="EMBL" id="AGWN01000001">
    <property type="protein sequence ID" value="EPD30686.1"/>
    <property type="molecule type" value="Genomic_DNA"/>
</dbReference>
<accession>A0A9W5RE17</accession>
<dbReference type="PANTHER" id="PTHR43140">
    <property type="entry name" value="TYPE-1 RESTRICTION ENZYME ECOKI SPECIFICITY PROTEIN"/>
    <property type="match status" value="1"/>
</dbReference>
<evidence type="ECO:0000313" key="7">
    <source>
        <dbReference type="Proteomes" id="UP000014387"/>
    </source>
</evidence>
<evidence type="ECO:0000259" key="5">
    <source>
        <dbReference type="Pfam" id="PF01420"/>
    </source>
</evidence>
<gene>
    <name evidence="6" type="ORF">HMPREF9238_00434</name>
</gene>
<dbReference type="InterPro" id="IPR044946">
    <property type="entry name" value="Restrct_endonuc_typeI_TRD_sf"/>
</dbReference>
<comment type="subunit">
    <text evidence="4">The methyltransferase is composed of M and S polypeptides.</text>
</comment>